<feature type="transmembrane region" description="Helical" evidence="8">
    <location>
        <begin position="71"/>
        <end position="89"/>
    </location>
</feature>
<accession>A0AAE0KUM9</accession>
<dbReference type="PANTHER" id="PTHR22883">
    <property type="entry name" value="ZINC FINGER DHHC DOMAIN CONTAINING PROTEIN"/>
    <property type="match status" value="1"/>
</dbReference>
<feature type="non-terminal residue" evidence="10">
    <location>
        <position position="1"/>
    </location>
</feature>
<comment type="catalytic activity">
    <reaction evidence="8">
        <text>L-cysteinyl-[protein] + hexadecanoyl-CoA = S-hexadecanoyl-L-cysteinyl-[protein] + CoA</text>
        <dbReference type="Rhea" id="RHEA:36683"/>
        <dbReference type="Rhea" id="RHEA-COMP:10131"/>
        <dbReference type="Rhea" id="RHEA-COMP:11032"/>
        <dbReference type="ChEBI" id="CHEBI:29950"/>
        <dbReference type="ChEBI" id="CHEBI:57287"/>
        <dbReference type="ChEBI" id="CHEBI:57379"/>
        <dbReference type="ChEBI" id="CHEBI:74151"/>
        <dbReference type="EC" id="2.3.1.225"/>
    </reaction>
</comment>
<dbReference type="Proteomes" id="UP001190700">
    <property type="component" value="Unassembled WGS sequence"/>
</dbReference>
<dbReference type="PROSITE" id="PS50216">
    <property type="entry name" value="DHHC"/>
    <property type="match status" value="1"/>
</dbReference>
<gene>
    <name evidence="10" type="ORF">CYMTET_29956</name>
</gene>
<dbReference type="GO" id="GO:0016020">
    <property type="term" value="C:membrane"/>
    <property type="evidence" value="ECO:0007669"/>
    <property type="project" value="UniProtKB-SubCell"/>
</dbReference>
<organism evidence="10 11">
    <name type="scientific">Cymbomonas tetramitiformis</name>
    <dbReference type="NCBI Taxonomy" id="36881"/>
    <lineage>
        <taxon>Eukaryota</taxon>
        <taxon>Viridiplantae</taxon>
        <taxon>Chlorophyta</taxon>
        <taxon>Pyramimonadophyceae</taxon>
        <taxon>Pyramimonadales</taxon>
        <taxon>Pyramimonadaceae</taxon>
        <taxon>Cymbomonas</taxon>
    </lineage>
</organism>
<keyword evidence="7 8" id="KW-0012">Acyltransferase</keyword>
<name>A0AAE0KUM9_9CHLO</name>
<evidence type="ECO:0000313" key="11">
    <source>
        <dbReference type="Proteomes" id="UP001190700"/>
    </source>
</evidence>
<comment type="similarity">
    <text evidence="2 8">Belongs to the DHHC palmitoyltransferase family.</text>
</comment>
<keyword evidence="3 8" id="KW-0808">Transferase</keyword>
<sequence>VGGVALLDIKDSTESTPAELAGTKGNFMLRSYLTMIELSRKQGSFQWWCPSFDRVTQAIDRATACFPKLHTTVYISIFIMVAAFLQVVVLFPEGSLVDFPQYATMGPVLASGCWVATTSAALSLVFLFRAATRDPGYLPKKSVRKEGALGSADTNRPAICSGNWDLLCVKCKILKPVRTKHCTVCDRCVSLYDHHSPWIGNCVGSRNRKDMILFLVLLTVAITAGALVASHRMWALGQMELGMTHAPALLMWLVVDSVLLVFVGTLAITKCIEVASNLTAFEMANFHTEACGYLKDNSSKFHNPYDKGVVSNVTECLLQSPKFDEIIFSRQICLKS</sequence>
<evidence type="ECO:0000256" key="6">
    <source>
        <dbReference type="ARBA" id="ARBA00023136"/>
    </source>
</evidence>
<feature type="transmembrane region" description="Helical" evidence="8">
    <location>
        <begin position="211"/>
        <end position="229"/>
    </location>
</feature>
<proteinExistence type="inferred from homology"/>
<dbReference type="EMBL" id="LGRX02017132">
    <property type="protein sequence ID" value="KAK3261125.1"/>
    <property type="molecule type" value="Genomic_DNA"/>
</dbReference>
<evidence type="ECO:0000256" key="1">
    <source>
        <dbReference type="ARBA" id="ARBA00004141"/>
    </source>
</evidence>
<evidence type="ECO:0000256" key="3">
    <source>
        <dbReference type="ARBA" id="ARBA00022679"/>
    </source>
</evidence>
<keyword evidence="6 8" id="KW-0472">Membrane</keyword>
<reference evidence="10 11" key="1">
    <citation type="journal article" date="2015" name="Genome Biol. Evol.">
        <title>Comparative Genomics of a Bacterivorous Green Alga Reveals Evolutionary Causalities and Consequences of Phago-Mixotrophic Mode of Nutrition.</title>
        <authorList>
            <person name="Burns J.A."/>
            <person name="Paasch A."/>
            <person name="Narechania A."/>
            <person name="Kim E."/>
        </authorList>
    </citation>
    <scope>NUCLEOTIDE SEQUENCE [LARGE SCALE GENOMIC DNA]</scope>
    <source>
        <strain evidence="10 11">PLY_AMNH</strain>
    </source>
</reference>
<keyword evidence="4 8" id="KW-0812">Transmembrane</keyword>
<dbReference type="InterPro" id="IPR039859">
    <property type="entry name" value="PFA4/ZDH16/20/ERF2-like"/>
</dbReference>
<comment type="domain">
    <text evidence="8">The DHHC domain is required for palmitoyltransferase activity.</text>
</comment>
<feature type="transmembrane region" description="Helical" evidence="8">
    <location>
        <begin position="109"/>
        <end position="131"/>
    </location>
</feature>
<evidence type="ECO:0000256" key="8">
    <source>
        <dbReference type="RuleBase" id="RU079119"/>
    </source>
</evidence>
<feature type="domain" description="Palmitoyltransferase DHHC" evidence="9">
    <location>
        <begin position="167"/>
        <end position="285"/>
    </location>
</feature>
<dbReference type="GO" id="GO:0019706">
    <property type="term" value="F:protein-cysteine S-palmitoyltransferase activity"/>
    <property type="evidence" value="ECO:0007669"/>
    <property type="project" value="UniProtKB-EC"/>
</dbReference>
<evidence type="ECO:0000256" key="7">
    <source>
        <dbReference type="ARBA" id="ARBA00023315"/>
    </source>
</evidence>
<dbReference type="InterPro" id="IPR001594">
    <property type="entry name" value="Palmitoyltrfase_DHHC"/>
</dbReference>
<keyword evidence="11" id="KW-1185">Reference proteome</keyword>
<feature type="transmembrane region" description="Helical" evidence="8">
    <location>
        <begin position="249"/>
        <end position="268"/>
    </location>
</feature>
<dbReference type="GO" id="GO:0005783">
    <property type="term" value="C:endoplasmic reticulum"/>
    <property type="evidence" value="ECO:0007669"/>
    <property type="project" value="TreeGrafter"/>
</dbReference>
<comment type="caution">
    <text evidence="10">The sequence shown here is derived from an EMBL/GenBank/DDBJ whole genome shotgun (WGS) entry which is preliminary data.</text>
</comment>
<keyword evidence="5 8" id="KW-1133">Transmembrane helix</keyword>
<comment type="subcellular location">
    <subcellularLocation>
        <location evidence="1">Membrane</location>
        <topology evidence="1">Multi-pass membrane protein</topology>
    </subcellularLocation>
</comment>
<evidence type="ECO:0000256" key="2">
    <source>
        <dbReference type="ARBA" id="ARBA00008574"/>
    </source>
</evidence>
<evidence type="ECO:0000259" key="9">
    <source>
        <dbReference type="Pfam" id="PF01529"/>
    </source>
</evidence>
<dbReference type="AlphaFoldDB" id="A0AAE0KUM9"/>
<dbReference type="EC" id="2.3.1.225" evidence="8"/>
<evidence type="ECO:0000313" key="10">
    <source>
        <dbReference type="EMBL" id="KAK3261125.1"/>
    </source>
</evidence>
<evidence type="ECO:0000256" key="4">
    <source>
        <dbReference type="ARBA" id="ARBA00022692"/>
    </source>
</evidence>
<dbReference type="Pfam" id="PF01529">
    <property type="entry name" value="DHHC"/>
    <property type="match status" value="1"/>
</dbReference>
<dbReference type="GO" id="GO:0005794">
    <property type="term" value="C:Golgi apparatus"/>
    <property type="evidence" value="ECO:0007669"/>
    <property type="project" value="TreeGrafter"/>
</dbReference>
<evidence type="ECO:0000256" key="5">
    <source>
        <dbReference type="ARBA" id="ARBA00022989"/>
    </source>
</evidence>
<protein>
    <recommendedName>
        <fullName evidence="8">S-acyltransferase</fullName>
        <ecNumber evidence="8">2.3.1.225</ecNumber>
    </recommendedName>
    <alternativeName>
        <fullName evidence="8">Palmitoyltransferase</fullName>
    </alternativeName>
</protein>
<dbReference type="PANTHER" id="PTHR22883:SF443">
    <property type="entry name" value="S-ACYLTRANSFERASE"/>
    <property type="match status" value="1"/>
</dbReference>
<dbReference type="GO" id="GO:0006612">
    <property type="term" value="P:protein targeting to membrane"/>
    <property type="evidence" value="ECO:0007669"/>
    <property type="project" value="TreeGrafter"/>
</dbReference>